<dbReference type="InterPro" id="IPR001763">
    <property type="entry name" value="Rhodanese-like_dom"/>
</dbReference>
<dbReference type="SMART" id="SM00248">
    <property type="entry name" value="ANK"/>
    <property type="match status" value="3"/>
</dbReference>
<proteinExistence type="predicted"/>
<evidence type="ECO:0000313" key="7">
    <source>
        <dbReference type="Proteomes" id="UP000545507"/>
    </source>
</evidence>
<feature type="compositionally biased region" description="Pro residues" evidence="4">
    <location>
        <begin position="109"/>
        <end position="123"/>
    </location>
</feature>
<dbReference type="PANTHER" id="PTHR24166">
    <property type="entry name" value="ROLLING PEBBLES, ISOFORM B"/>
    <property type="match status" value="1"/>
</dbReference>
<evidence type="ECO:0000259" key="5">
    <source>
        <dbReference type="PROSITE" id="PS50206"/>
    </source>
</evidence>
<dbReference type="SMART" id="SM00450">
    <property type="entry name" value="RHOD"/>
    <property type="match status" value="1"/>
</dbReference>
<dbReference type="RefSeq" id="WP_177138463.1">
    <property type="nucleotide sequence ID" value="NZ_VYGV01000025.1"/>
</dbReference>
<evidence type="ECO:0000256" key="4">
    <source>
        <dbReference type="SAM" id="MobiDB-lite"/>
    </source>
</evidence>
<dbReference type="PROSITE" id="PS50206">
    <property type="entry name" value="RHODANESE_3"/>
    <property type="match status" value="1"/>
</dbReference>
<dbReference type="InterPro" id="IPR050889">
    <property type="entry name" value="Dendritic_Spine_Reg/Scaffold"/>
</dbReference>
<evidence type="ECO:0000256" key="2">
    <source>
        <dbReference type="ARBA" id="ARBA00023043"/>
    </source>
</evidence>
<accession>A0A7Y8H0A2</accession>
<dbReference type="EMBL" id="VYGV01000025">
    <property type="protein sequence ID" value="NWF48127.1"/>
    <property type="molecule type" value="Genomic_DNA"/>
</dbReference>
<evidence type="ECO:0000256" key="1">
    <source>
        <dbReference type="ARBA" id="ARBA00022737"/>
    </source>
</evidence>
<gene>
    <name evidence="6" type="ORF">F3K02_23150</name>
</gene>
<organism evidence="6 7">
    <name type="scientific">Hydrogenophaga aromaticivorans</name>
    <dbReference type="NCBI Taxonomy" id="2610898"/>
    <lineage>
        <taxon>Bacteria</taxon>
        <taxon>Pseudomonadati</taxon>
        <taxon>Pseudomonadota</taxon>
        <taxon>Betaproteobacteria</taxon>
        <taxon>Burkholderiales</taxon>
        <taxon>Comamonadaceae</taxon>
        <taxon>Hydrogenophaga</taxon>
    </lineage>
</organism>
<dbReference type="Pfam" id="PF12796">
    <property type="entry name" value="Ank_2"/>
    <property type="match status" value="1"/>
</dbReference>
<dbReference type="InterPro" id="IPR036770">
    <property type="entry name" value="Ankyrin_rpt-contain_sf"/>
</dbReference>
<dbReference type="InterPro" id="IPR002110">
    <property type="entry name" value="Ankyrin_rpt"/>
</dbReference>
<dbReference type="PANTHER" id="PTHR24166:SF48">
    <property type="entry name" value="PROTEIN VAPYRIN"/>
    <property type="match status" value="1"/>
</dbReference>
<dbReference type="CDD" id="cd01444">
    <property type="entry name" value="GlpE_ST"/>
    <property type="match status" value="1"/>
</dbReference>
<dbReference type="PROSITE" id="PS50088">
    <property type="entry name" value="ANK_REPEAT"/>
    <property type="match status" value="3"/>
</dbReference>
<comment type="caution">
    <text evidence="6">The sequence shown here is derived from an EMBL/GenBank/DDBJ whole genome shotgun (WGS) entry which is preliminary data.</text>
</comment>
<dbReference type="Gene3D" id="3.40.250.10">
    <property type="entry name" value="Rhodanese-like domain"/>
    <property type="match status" value="1"/>
</dbReference>
<dbReference type="SUPFAM" id="SSF48403">
    <property type="entry name" value="Ankyrin repeat"/>
    <property type="match status" value="1"/>
</dbReference>
<feature type="region of interest" description="Disordered" evidence="4">
    <location>
        <begin position="104"/>
        <end position="126"/>
    </location>
</feature>
<name>A0A7Y8H0A2_9BURK</name>
<feature type="repeat" description="ANK" evidence="3">
    <location>
        <begin position="146"/>
        <end position="178"/>
    </location>
</feature>
<dbReference type="GO" id="GO:0005737">
    <property type="term" value="C:cytoplasm"/>
    <property type="evidence" value="ECO:0007669"/>
    <property type="project" value="InterPro"/>
</dbReference>
<keyword evidence="1" id="KW-0677">Repeat</keyword>
<dbReference type="Gene3D" id="1.25.40.20">
    <property type="entry name" value="Ankyrin repeat-containing domain"/>
    <property type="match status" value="1"/>
</dbReference>
<dbReference type="Pfam" id="PF00581">
    <property type="entry name" value="Rhodanese"/>
    <property type="match status" value="1"/>
</dbReference>
<evidence type="ECO:0000256" key="3">
    <source>
        <dbReference type="PROSITE-ProRule" id="PRU00023"/>
    </source>
</evidence>
<keyword evidence="7" id="KW-1185">Reference proteome</keyword>
<dbReference type="GO" id="GO:0004792">
    <property type="term" value="F:thiosulfate-cyanide sulfurtransferase activity"/>
    <property type="evidence" value="ECO:0007669"/>
    <property type="project" value="InterPro"/>
</dbReference>
<evidence type="ECO:0000313" key="6">
    <source>
        <dbReference type="EMBL" id="NWF48127.1"/>
    </source>
</evidence>
<protein>
    <recommendedName>
        <fullName evidence="5">Rhodanese domain-containing protein</fullName>
    </recommendedName>
</protein>
<reference evidence="6 7" key="1">
    <citation type="submission" date="2019-09" db="EMBL/GenBank/DDBJ databases">
        <title>Hydrogenophaga aromatica sp. nov., isolated from a para-xylene-degrading enrichment culture.</title>
        <authorList>
            <person name="Tancsics A."/>
            <person name="Banerjee S."/>
        </authorList>
    </citation>
    <scope>NUCLEOTIDE SEQUENCE [LARGE SCALE GENOMIC DNA]</scope>
    <source>
        <strain evidence="6 7">D2P1</strain>
    </source>
</reference>
<feature type="domain" description="Rhodanese" evidence="5">
    <location>
        <begin position="21"/>
        <end position="109"/>
    </location>
</feature>
<dbReference type="Proteomes" id="UP000545507">
    <property type="component" value="Unassembled WGS sequence"/>
</dbReference>
<dbReference type="SUPFAM" id="SSF52821">
    <property type="entry name" value="Rhodanese/Cell cycle control phosphatase"/>
    <property type="match status" value="1"/>
</dbReference>
<dbReference type="InterPro" id="IPR023695">
    <property type="entry name" value="Thiosulf_sulfurTrfase"/>
</dbReference>
<keyword evidence="2 3" id="KW-0040">ANK repeat</keyword>
<dbReference type="Pfam" id="PF00023">
    <property type="entry name" value="Ank"/>
    <property type="match status" value="1"/>
</dbReference>
<dbReference type="PROSITE" id="PS50297">
    <property type="entry name" value="ANK_REP_REGION"/>
    <property type="match status" value="2"/>
</dbReference>
<dbReference type="AlphaFoldDB" id="A0A7Y8H0A2"/>
<dbReference type="InterPro" id="IPR036873">
    <property type="entry name" value="Rhodanese-like_dom_sf"/>
</dbReference>
<sequence length="275" mass="29209">MKGQRVFRRLTVAELGPWCAAHPNALLLDARDAASHARDGWPGAVRLCSDNQDTLLLRTARTRPVLIYCYHGNASQTWAQMFADFGFTEVSDLIGGQAAWVAAQNAPAPAAPPPPPPAPPRKPPTQALSDWLRAEGFDDPDARGAHGNTPLMLAAWRGDAAIVSALIHHGVTLDAVNRDGNNALWLACVHGDLSGIERLVRAGVPIDQTNTTGATALMYAASSGKAAVLRQLLALGADASLRTQDDFSALDMAASVECLRLLRPARQPIPSESPP</sequence>
<feature type="repeat" description="ANK" evidence="3">
    <location>
        <begin position="212"/>
        <end position="244"/>
    </location>
</feature>
<feature type="repeat" description="ANK" evidence="3">
    <location>
        <begin position="179"/>
        <end position="211"/>
    </location>
</feature>